<feature type="compositionally biased region" description="Basic residues" evidence="1">
    <location>
        <begin position="748"/>
        <end position="759"/>
    </location>
</feature>
<feature type="compositionally biased region" description="Basic and acidic residues" evidence="1">
    <location>
        <begin position="729"/>
        <end position="739"/>
    </location>
</feature>
<feature type="region of interest" description="Disordered" evidence="1">
    <location>
        <begin position="192"/>
        <end position="229"/>
    </location>
</feature>
<dbReference type="KEGG" id="pda:103696663"/>
<dbReference type="PANTHER" id="PTHR34775">
    <property type="entry name" value="TRANSMEMBRANE PROTEIN"/>
    <property type="match status" value="1"/>
</dbReference>
<keyword evidence="2" id="KW-0812">Transmembrane</keyword>
<gene>
    <name evidence="4" type="primary">LOC103696663</name>
</gene>
<name>A0A8B7BGY3_PHODC</name>
<feature type="transmembrane region" description="Helical" evidence="2">
    <location>
        <begin position="552"/>
        <end position="572"/>
    </location>
</feature>
<keyword evidence="2" id="KW-0472">Membrane</keyword>
<protein>
    <submittedName>
        <fullName evidence="4">Uncharacterized protein LOC103696663</fullName>
    </submittedName>
</protein>
<dbReference type="AlphaFoldDB" id="A0A8B7BGY3"/>
<proteinExistence type="predicted"/>
<feature type="compositionally biased region" description="Acidic residues" evidence="1">
    <location>
        <begin position="213"/>
        <end position="229"/>
    </location>
</feature>
<evidence type="ECO:0000313" key="3">
    <source>
        <dbReference type="Proteomes" id="UP000228380"/>
    </source>
</evidence>
<feature type="region of interest" description="Disordered" evidence="1">
    <location>
        <begin position="710"/>
        <end position="759"/>
    </location>
</feature>
<dbReference type="Proteomes" id="UP000228380">
    <property type="component" value="Chromosome 4"/>
</dbReference>
<dbReference type="OrthoDB" id="1938687at2759"/>
<feature type="compositionally biased region" description="Polar residues" evidence="1">
    <location>
        <begin position="710"/>
        <end position="724"/>
    </location>
</feature>
<dbReference type="RefSeq" id="XP_008776571.3">
    <property type="nucleotide sequence ID" value="XM_008778349.4"/>
</dbReference>
<evidence type="ECO:0000256" key="2">
    <source>
        <dbReference type="SAM" id="Phobius"/>
    </source>
</evidence>
<reference evidence="4" key="2">
    <citation type="submission" date="2025-08" db="UniProtKB">
        <authorList>
            <consortium name="RefSeq"/>
        </authorList>
    </citation>
    <scope>IDENTIFICATION</scope>
    <source>
        <tissue evidence="4">Young leaves</tissue>
    </source>
</reference>
<evidence type="ECO:0000256" key="1">
    <source>
        <dbReference type="SAM" id="MobiDB-lite"/>
    </source>
</evidence>
<keyword evidence="2" id="KW-1133">Transmembrane helix</keyword>
<feature type="compositionally biased region" description="Polar residues" evidence="1">
    <location>
        <begin position="21"/>
        <end position="40"/>
    </location>
</feature>
<feature type="transmembrane region" description="Helical" evidence="2">
    <location>
        <begin position="241"/>
        <end position="261"/>
    </location>
</feature>
<feature type="region of interest" description="Disordered" evidence="1">
    <location>
        <begin position="1"/>
        <end position="43"/>
    </location>
</feature>
<dbReference type="PANTHER" id="PTHR34775:SF6">
    <property type="entry name" value="TRANSMEMBRANE PROTEIN"/>
    <property type="match status" value="1"/>
</dbReference>
<reference evidence="3" key="1">
    <citation type="journal article" date="2019" name="Nat. Commun.">
        <title>Genome-wide association mapping of date palm fruit traits.</title>
        <authorList>
            <person name="Hazzouri K.M."/>
            <person name="Gros-Balthazard M."/>
            <person name="Flowers J.M."/>
            <person name="Copetti D."/>
            <person name="Lemansour A."/>
            <person name="Lebrun M."/>
            <person name="Masmoudi K."/>
            <person name="Ferrand S."/>
            <person name="Dhar M.I."/>
            <person name="Fresquez Z.A."/>
            <person name="Rosas U."/>
            <person name="Zhang J."/>
            <person name="Talag J."/>
            <person name="Lee S."/>
            <person name="Kudrna D."/>
            <person name="Powell R.F."/>
            <person name="Leitch I.J."/>
            <person name="Krueger R.R."/>
            <person name="Wing R.A."/>
            <person name="Amiri K.M.A."/>
            <person name="Purugganan M.D."/>
        </authorList>
    </citation>
    <scope>NUCLEOTIDE SEQUENCE [LARGE SCALE GENOMIC DNA]</scope>
    <source>
        <strain evidence="3">cv. Khalas</strain>
    </source>
</reference>
<sequence length="759" mass="84378">MEFTQDADENSGRFHKVMGPRSQNPGKGTKNSNPSTTSTISKKKILAEKNDSLLSDSYDLYDDITSQENAVVVSGHPGAHSRVMPLCLKVFKSGDQNAISSDCSHLAPYDPLINYTSPRPEFLRYNPNRCKEILQRIEGEMKKEEEGSEADWSASSDSKKILQGIEGEMKKEEEGSEADWSSLSDSKKIAAGESSSVSSTPLQTSFQDKDVGDGEEGISDAQDDDDTEEEEVEVTHWYCRIAWRLFLLLGVLLPSFFYIYFLNYASVPTLKEYGGLEETHQMIRYGGLDQRTHSGNKFPGNFWGILMGLSNECFDIHSRELSCPLDGFKREVPEEKDLEEGISIIHLRNLTEDEQLNEKFLTFEDTARKDASEEKQSFDGNGTELITERYRDTLLENGTLGGVDLVAEEMSEEVGSSNELEQEPYIEGNPEAVKGAGSEKVEILEAESAEVHNIAQLLKESSQVSDTELLSIDSSFGQDALNGCGSFEPMKDFGEEAQVMGNSGFDESLQIPQSKIVPSTSSNNQKLEESEIFSNSDIKLKWDSIYLSASKYVLQLLYILICLSTIIVFNGLHKYFLKFHKISPPESRIPPALKPAYELALEKKSSSVVSAKKEVENKGSDSDVYQMPLTHSNDEQMKFKGVQPPAVELLSEFSVVEGTISGKGSRQKVRMLAASAEESQFFQSQRKISVKKTLPSSANKVYPSPLEFSSLATESTSTGNSTVRKLQKKKDAGDREEVVKLASTPLRRSSRLRKRVTSP</sequence>
<evidence type="ECO:0000313" key="4">
    <source>
        <dbReference type="RefSeq" id="XP_008776571.3"/>
    </source>
</evidence>
<dbReference type="GeneID" id="103696663"/>
<accession>A0A8B7BGY3</accession>
<keyword evidence="3" id="KW-1185">Reference proteome</keyword>
<organism evidence="3 4">
    <name type="scientific">Phoenix dactylifera</name>
    <name type="common">Date palm</name>
    <dbReference type="NCBI Taxonomy" id="42345"/>
    <lineage>
        <taxon>Eukaryota</taxon>
        <taxon>Viridiplantae</taxon>
        <taxon>Streptophyta</taxon>
        <taxon>Embryophyta</taxon>
        <taxon>Tracheophyta</taxon>
        <taxon>Spermatophyta</taxon>
        <taxon>Magnoliopsida</taxon>
        <taxon>Liliopsida</taxon>
        <taxon>Arecaceae</taxon>
        <taxon>Coryphoideae</taxon>
        <taxon>Phoeniceae</taxon>
        <taxon>Phoenix</taxon>
    </lineage>
</organism>